<reference evidence="3" key="1">
    <citation type="journal article" date="2014" name="Front. Microbiol.">
        <title>High frequency of phylogenetically diverse reductive dehalogenase-homologous genes in deep subseafloor sedimentary metagenomes.</title>
        <authorList>
            <person name="Kawai M."/>
            <person name="Futagami T."/>
            <person name="Toyoda A."/>
            <person name="Takaki Y."/>
            <person name="Nishi S."/>
            <person name="Hori S."/>
            <person name="Arai W."/>
            <person name="Tsubouchi T."/>
            <person name="Morono Y."/>
            <person name="Uchiyama I."/>
            <person name="Ito T."/>
            <person name="Fujiyama A."/>
            <person name="Inagaki F."/>
            <person name="Takami H."/>
        </authorList>
    </citation>
    <scope>NUCLEOTIDE SEQUENCE</scope>
    <source>
        <strain evidence="3">Expedition CK06-06</strain>
    </source>
</reference>
<feature type="transmembrane region" description="Helical" evidence="1">
    <location>
        <begin position="97"/>
        <end position="121"/>
    </location>
</feature>
<feature type="transmembrane region" description="Helical" evidence="1">
    <location>
        <begin position="205"/>
        <end position="227"/>
    </location>
</feature>
<feature type="transmembrane region" description="Helical" evidence="1">
    <location>
        <begin position="247"/>
        <end position="275"/>
    </location>
</feature>
<evidence type="ECO:0000256" key="1">
    <source>
        <dbReference type="SAM" id="Phobius"/>
    </source>
</evidence>
<comment type="caution">
    <text evidence="3">The sequence shown here is derived from an EMBL/GenBank/DDBJ whole genome shotgun (WGS) entry which is preliminary data.</text>
</comment>
<feature type="transmembrane region" description="Helical" evidence="1">
    <location>
        <begin position="167"/>
        <end position="184"/>
    </location>
</feature>
<feature type="domain" description="TRAP C4-dicarboxylate transport system permease DctM subunit" evidence="2">
    <location>
        <begin position="17"/>
        <end position="274"/>
    </location>
</feature>
<organism evidence="3">
    <name type="scientific">marine sediment metagenome</name>
    <dbReference type="NCBI Taxonomy" id="412755"/>
    <lineage>
        <taxon>unclassified sequences</taxon>
        <taxon>metagenomes</taxon>
        <taxon>ecological metagenomes</taxon>
    </lineage>
</organism>
<protein>
    <recommendedName>
        <fullName evidence="2">TRAP C4-dicarboxylate transport system permease DctM subunit domain-containing protein</fullName>
    </recommendedName>
</protein>
<feature type="non-terminal residue" evidence="3">
    <location>
        <position position="276"/>
    </location>
</feature>
<accession>X1GW40</accession>
<feature type="transmembrane region" description="Helical" evidence="1">
    <location>
        <begin position="142"/>
        <end position="161"/>
    </location>
</feature>
<keyword evidence="1" id="KW-0812">Transmembrane</keyword>
<keyword evidence="1" id="KW-0472">Membrane</keyword>
<evidence type="ECO:0000259" key="2">
    <source>
        <dbReference type="Pfam" id="PF06808"/>
    </source>
</evidence>
<gene>
    <name evidence="3" type="ORF">S03H2_39457</name>
</gene>
<evidence type="ECO:0000313" key="3">
    <source>
        <dbReference type="EMBL" id="GAH49045.1"/>
    </source>
</evidence>
<sequence>GGSKLLVGIGLRLTQGQKGGSAKAAVIASSLMGTVSGSAVANVAATGVFTIPLMKQDGYDKETAGATEAIASTGGQLMPPIMGISAFIMAEFLGVPYLRIALAGLIPALLFYISLFLLIDFRARVEGRRTIRFFSQENSPKKLMYFAHLFIPLFVIVFYIIRGYSPTMAAFYGSIAGIVVSFFRKKTRLNFSKLIQMINSIGQQAASIVIPIASIGIIVGVAIQSNLALKFSSRLLQISGGSLTLSLIFIIIGCIILGMGLPTVAAYILSAVFFVS</sequence>
<dbReference type="EMBL" id="BARU01024400">
    <property type="protein sequence ID" value="GAH49045.1"/>
    <property type="molecule type" value="Genomic_DNA"/>
</dbReference>
<dbReference type="InterPro" id="IPR010656">
    <property type="entry name" value="DctM"/>
</dbReference>
<dbReference type="Pfam" id="PF06808">
    <property type="entry name" value="DctM"/>
    <property type="match status" value="1"/>
</dbReference>
<feature type="non-terminal residue" evidence="3">
    <location>
        <position position="1"/>
    </location>
</feature>
<name>X1GW40_9ZZZZ</name>
<dbReference type="PANTHER" id="PTHR43849:SF2">
    <property type="entry name" value="BLL3936 PROTEIN"/>
    <property type="match status" value="1"/>
</dbReference>
<keyword evidence="1" id="KW-1133">Transmembrane helix</keyword>
<dbReference type="AlphaFoldDB" id="X1GW40"/>
<proteinExistence type="predicted"/>
<dbReference type="PANTHER" id="PTHR43849">
    <property type="entry name" value="BLL3936 PROTEIN"/>
    <property type="match status" value="1"/>
</dbReference>